<evidence type="ECO:0000259" key="6">
    <source>
        <dbReference type="PROSITE" id="PS50835"/>
    </source>
</evidence>
<organism evidence="7 8">
    <name type="scientific">Hippocampus comes</name>
    <name type="common">Tiger tail seahorse</name>
    <dbReference type="NCBI Taxonomy" id="109280"/>
    <lineage>
        <taxon>Eukaryota</taxon>
        <taxon>Metazoa</taxon>
        <taxon>Chordata</taxon>
        <taxon>Craniata</taxon>
        <taxon>Vertebrata</taxon>
        <taxon>Euteleostomi</taxon>
        <taxon>Actinopterygii</taxon>
        <taxon>Neopterygii</taxon>
        <taxon>Teleostei</taxon>
        <taxon>Neoteleostei</taxon>
        <taxon>Acanthomorphata</taxon>
        <taxon>Syngnathiaria</taxon>
        <taxon>Syngnathiformes</taxon>
        <taxon>Syngnathoidei</taxon>
        <taxon>Syngnathidae</taxon>
        <taxon>Hippocampus</taxon>
    </lineage>
</organism>
<evidence type="ECO:0000256" key="2">
    <source>
        <dbReference type="ARBA" id="ARBA00023130"/>
    </source>
</evidence>
<evidence type="ECO:0000256" key="3">
    <source>
        <dbReference type="ARBA" id="ARBA00023170"/>
    </source>
</evidence>
<dbReference type="PANTHER" id="PTHR19367">
    <property type="entry name" value="T-CELL RECEPTOR ALPHA CHAIN V REGION"/>
    <property type="match status" value="1"/>
</dbReference>
<keyword evidence="8" id="KW-1185">Reference proteome</keyword>
<dbReference type="GO" id="GO:0042101">
    <property type="term" value="C:T cell receptor complex"/>
    <property type="evidence" value="ECO:0007669"/>
    <property type="project" value="UniProtKB-KW"/>
</dbReference>
<dbReference type="InterPro" id="IPR003599">
    <property type="entry name" value="Ig_sub"/>
</dbReference>
<evidence type="ECO:0000256" key="5">
    <source>
        <dbReference type="ARBA" id="ARBA00043266"/>
    </source>
</evidence>
<dbReference type="Proteomes" id="UP000264820">
    <property type="component" value="Unplaced"/>
</dbReference>
<proteinExistence type="predicted"/>
<keyword evidence="3" id="KW-0675">Receptor</keyword>
<dbReference type="STRING" id="109280.ENSHCOP00000000588"/>
<sequence>MCDVAHFRKTEHQPERGVHAVDGAAVTLDCSSPSSAYTDYIFWYKKEVNSLPDFILSTYQFGQVKKAEKYRERFRCSMNASARQASLHIERVKPSDSGVFYCALRPTLTHSLACLHKNTCTHLTSEVTLGPCLSHTKQNRKGRKKSFCPFEAHQNLKPQFR</sequence>
<dbReference type="Pfam" id="PF07686">
    <property type="entry name" value="V-set"/>
    <property type="match status" value="1"/>
</dbReference>
<keyword evidence="5" id="KW-0391">Immunity</keyword>
<evidence type="ECO:0000313" key="7">
    <source>
        <dbReference type="Ensembl" id="ENSHCOP00000000588.1"/>
    </source>
</evidence>
<dbReference type="InterPro" id="IPR007110">
    <property type="entry name" value="Ig-like_dom"/>
</dbReference>
<dbReference type="InterPro" id="IPR013106">
    <property type="entry name" value="Ig_V-set"/>
</dbReference>
<dbReference type="Ensembl" id="ENSHCOT00000013534.1">
    <property type="protein sequence ID" value="ENSHCOP00000000588.1"/>
    <property type="gene ID" value="ENSHCOG00000001422.1"/>
</dbReference>
<dbReference type="OMA" id="SGENAAW"/>
<dbReference type="GeneTree" id="ENSGT00940000177314"/>
<protein>
    <recommendedName>
        <fullName evidence="6">Ig-like domain-containing protein</fullName>
    </recommendedName>
</protein>
<name>A0A3Q2X9N0_HIPCM</name>
<dbReference type="Gene3D" id="2.60.40.10">
    <property type="entry name" value="Immunoglobulins"/>
    <property type="match status" value="1"/>
</dbReference>
<feature type="domain" description="Ig-like" evidence="6">
    <location>
        <begin position="22"/>
        <end position="113"/>
    </location>
</feature>
<dbReference type="PROSITE" id="PS50835">
    <property type="entry name" value="IG_LIKE"/>
    <property type="match status" value="1"/>
</dbReference>
<keyword evidence="5" id="KW-1279">T cell receptor</keyword>
<reference evidence="7" key="1">
    <citation type="submission" date="2025-08" db="UniProtKB">
        <authorList>
            <consortium name="Ensembl"/>
        </authorList>
    </citation>
    <scope>IDENTIFICATION</scope>
</reference>
<keyword evidence="1" id="KW-0732">Signal</keyword>
<accession>A0A3Q2X9N0</accession>
<dbReference type="InterPro" id="IPR036179">
    <property type="entry name" value="Ig-like_dom_sf"/>
</dbReference>
<dbReference type="GO" id="GO:0002250">
    <property type="term" value="P:adaptive immune response"/>
    <property type="evidence" value="ECO:0007669"/>
    <property type="project" value="UniProtKB-KW"/>
</dbReference>
<reference evidence="7" key="2">
    <citation type="submission" date="2025-09" db="UniProtKB">
        <authorList>
            <consortium name="Ensembl"/>
        </authorList>
    </citation>
    <scope>IDENTIFICATION</scope>
</reference>
<evidence type="ECO:0000256" key="1">
    <source>
        <dbReference type="ARBA" id="ARBA00022729"/>
    </source>
</evidence>
<keyword evidence="2" id="KW-1064">Adaptive immunity</keyword>
<dbReference type="InterPro" id="IPR013783">
    <property type="entry name" value="Ig-like_fold"/>
</dbReference>
<keyword evidence="4" id="KW-0393">Immunoglobulin domain</keyword>
<dbReference type="SMART" id="SM00409">
    <property type="entry name" value="IG"/>
    <property type="match status" value="1"/>
</dbReference>
<dbReference type="SMART" id="SM00406">
    <property type="entry name" value="IGv"/>
    <property type="match status" value="1"/>
</dbReference>
<dbReference type="SUPFAM" id="SSF48726">
    <property type="entry name" value="Immunoglobulin"/>
    <property type="match status" value="1"/>
</dbReference>
<dbReference type="PANTHER" id="PTHR19367:SF18">
    <property type="entry name" value="T CELL RECEPTOR ALPHA VARIABLE 16"/>
    <property type="match status" value="1"/>
</dbReference>
<dbReference type="AlphaFoldDB" id="A0A3Q2X9N0"/>
<evidence type="ECO:0000256" key="4">
    <source>
        <dbReference type="ARBA" id="ARBA00023319"/>
    </source>
</evidence>
<dbReference type="InterPro" id="IPR051287">
    <property type="entry name" value="TCR_variable_region"/>
</dbReference>
<evidence type="ECO:0000313" key="8">
    <source>
        <dbReference type="Proteomes" id="UP000264820"/>
    </source>
</evidence>